<accession>A0A5N4CRJ6</accession>
<dbReference type="PROSITE" id="PS00107">
    <property type="entry name" value="PROTEIN_KINASE_ATP"/>
    <property type="match status" value="1"/>
</dbReference>
<feature type="domain" description="Protein kinase" evidence="10">
    <location>
        <begin position="76"/>
        <end position="331"/>
    </location>
</feature>
<dbReference type="FunFam" id="1.10.510.10:FF:000135">
    <property type="entry name" value="Putative myosin light chain kinase 3"/>
    <property type="match status" value="1"/>
</dbReference>
<evidence type="ECO:0000256" key="3">
    <source>
        <dbReference type="ARBA" id="ARBA00022679"/>
    </source>
</evidence>
<evidence type="ECO:0000256" key="7">
    <source>
        <dbReference type="PROSITE-ProRule" id="PRU10141"/>
    </source>
</evidence>
<keyword evidence="4 7" id="KW-0547">Nucleotide-binding</keyword>
<evidence type="ECO:0000256" key="6">
    <source>
        <dbReference type="ARBA" id="ARBA00022840"/>
    </source>
</evidence>
<name>A0A5N4CRJ6_CAMDR</name>
<evidence type="ECO:0000313" key="11">
    <source>
        <dbReference type="EMBL" id="KAB1261476.1"/>
    </source>
</evidence>
<dbReference type="STRING" id="9838.ENSCDRP00005021305"/>
<dbReference type="PANTHER" id="PTHR24342">
    <property type="entry name" value="SERINE/THREONINE-PROTEIN KINASE 17"/>
    <property type="match status" value="1"/>
</dbReference>
<keyword evidence="5 11" id="KW-0418">Kinase</keyword>
<dbReference type="InterPro" id="IPR000719">
    <property type="entry name" value="Prot_kinase_dom"/>
</dbReference>
<organism evidence="11 12">
    <name type="scientific">Camelus dromedarius</name>
    <name type="common">Dromedary</name>
    <name type="synonym">Arabian camel</name>
    <dbReference type="NCBI Taxonomy" id="9838"/>
    <lineage>
        <taxon>Eukaryota</taxon>
        <taxon>Metazoa</taxon>
        <taxon>Chordata</taxon>
        <taxon>Craniata</taxon>
        <taxon>Vertebrata</taxon>
        <taxon>Euteleostomi</taxon>
        <taxon>Mammalia</taxon>
        <taxon>Eutheria</taxon>
        <taxon>Laurasiatheria</taxon>
        <taxon>Artiodactyla</taxon>
        <taxon>Tylopoda</taxon>
        <taxon>Camelidae</taxon>
        <taxon>Camelus</taxon>
    </lineage>
</organism>
<feature type="region of interest" description="Disordered" evidence="9">
    <location>
        <begin position="363"/>
        <end position="425"/>
    </location>
</feature>
<dbReference type="GO" id="GO:0035556">
    <property type="term" value="P:intracellular signal transduction"/>
    <property type="evidence" value="ECO:0007669"/>
    <property type="project" value="TreeGrafter"/>
</dbReference>
<evidence type="ECO:0000256" key="1">
    <source>
        <dbReference type="ARBA" id="ARBA00006692"/>
    </source>
</evidence>
<dbReference type="PROSITE" id="PS00108">
    <property type="entry name" value="PROTEIN_KINASE_ST"/>
    <property type="match status" value="1"/>
</dbReference>
<dbReference type="CDD" id="cd14193">
    <property type="entry name" value="STKc_MLCK4"/>
    <property type="match status" value="1"/>
</dbReference>
<dbReference type="InterPro" id="IPR017441">
    <property type="entry name" value="Protein_kinase_ATP_BS"/>
</dbReference>
<gene>
    <name evidence="11" type="ORF">Cadr_000022506</name>
</gene>
<dbReference type="Proteomes" id="UP000299084">
    <property type="component" value="Unassembled WGS sequence"/>
</dbReference>
<comment type="caution">
    <text evidence="11">The sequence shown here is derived from an EMBL/GenBank/DDBJ whole genome shotgun (WGS) entry which is preliminary data.</text>
</comment>
<reference evidence="11 12" key="1">
    <citation type="journal article" date="2019" name="Mol. Ecol. Resour.">
        <title>Improving Illumina assemblies with Hi-C and long reads: an example with the North African dromedary.</title>
        <authorList>
            <person name="Elbers J.P."/>
            <person name="Rogers M.F."/>
            <person name="Perelman P.L."/>
            <person name="Proskuryakova A.A."/>
            <person name="Serdyukova N.A."/>
            <person name="Johnson W.E."/>
            <person name="Horin P."/>
            <person name="Corander J."/>
            <person name="Murphy D."/>
            <person name="Burger P.A."/>
        </authorList>
    </citation>
    <scope>NUCLEOTIDE SEQUENCE [LARGE SCALE GENOMIC DNA]</scope>
    <source>
        <strain evidence="11">Drom800</strain>
        <tissue evidence="11">Blood</tissue>
    </source>
</reference>
<dbReference type="GO" id="GO:0005524">
    <property type="term" value="F:ATP binding"/>
    <property type="evidence" value="ECO:0007669"/>
    <property type="project" value="UniProtKB-UniRule"/>
</dbReference>
<dbReference type="SMART" id="SM00220">
    <property type="entry name" value="S_TKc"/>
    <property type="match status" value="1"/>
</dbReference>
<proteinExistence type="inferred from homology"/>
<evidence type="ECO:0000259" key="10">
    <source>
        <dbReference type="PROSITE" id="PS50011"/>
    </source>
</evidence>
<dbReference type="GO" id="GO:0004674">
    <property type="term" value="F:protein serine/threonine kinase activity"/>
    <property type="evidence" value="ECO:0007669"/>
    <property type="project" value="UniProtKB-KW"/>
</dbReference>
<sequence>MGLVLRKSLVTEKLREEENPQLHMTRCRTRVPGKSSVFVERTVVNSTKGDALAPPAPFDHRIVTAKQAAVNSFYTVSRTEILGGGRFGRVHKCEEKATGLKLAAKIIRTRGTKDKDEVKNEISVMNQLDHVNLVQLYDAFESKNDIVLVMEYVDGGELFDRIIDDNCNLTEFDTILFIRQICEGIRHMHQMNILHLDLKPENILCVNRDTKQIKIIDFGLARRYKPREKLKVNFGTPEFLAPEVVNYDFVSFPTDMWSVGVIAYMLLSGLSPFLGDSDAETLNNILACRWDLEDAEFQDISEEAREFIAKLLVKEKSWRVSASEALKHPWLSDRELHSRLSAQENGCGGCCFEKIFGNISGSDALTPVRTGGSGEQKPPPPALGTQGTPVRRSRDAAGRTPSSRPTPHVVPPEEVFPGPPELGNS</sequence>
<dbReference type="GO" id="GO:0005634">
    <property type="term" value="C:nucleus"/>
    <property type="evidence" value="ECO:0007669"/>
    <property type="project" value="TreeGrafter"/>
</dbReference>
<dbReference type="Pfam" id="PF00069">
    <property type="entry name" value="Pkinase"/>
    <property type="match status" value="1"/>
</dbReference>
<keyword evidence="12" id="KW-1185">Reference proteome</keyword>
<keyword evidence="6 7" id="KW-0067">ATP-binding</keyword>
<dbReference type="EMBL" id="JWIN03000020">
    <property type="protein sequence ID" value="KAB1261476.1"/>
    <property type="molecule type" value="Genomic_DNA"/>
</dbReference>
<dbReference type="AlphaFoldDB" id="A0A5N4CRJ6"/>
<dbReference type="FunFam" id="3.30.200.20:FF:000196">
    <property type="entry name" value="Myosin light chain kinase family, member 4"/>
    <property type="match status" value="1"/>
</dbReference>
<evidence type="ECO:0000256" key="5">
    <source>
        <dbReference type="ARBA" id="ARBA00022777"/>
    </source>
</evidence>
<dbReference type="GO" id="GO:0043065">
    <property type="term" value="P:positive regulation of apoptotic process"/>
    <property type="evidence" value="ECO:0007669"/>
    <property type="project" value="TreeGrafter"/>
</dbReference>
<evidence type="ECO:0000313" key="12">
    <source>
        <dbReference type="Proteomes" id="UP000299084"/>
    </source>
</evidence>
<dbReference type="SUPFAM" id="SSF56112">
    <property type="entry name" value="Protein kinase-like (PK-like)"/>
    <property type="match status" value="1"/>
</dbReference>
<dbReference type="Gene3D" id="3.30.200.20">
    <property type="entry name" value="Phosphorylase Kinase, domain 1"/>
    <property type="match status" value="1"/>
</dbReference>
<protein>
    <submittedName>
        <fullName evidence="11">Myosin light chain kinase family member 4</fullName>
    </submittedName>
</protein>
<evidence type="ECO:0000256" key="2">
    <source>
        <dbReference type="ARBA" id="ARBA00022527"/>
    </source>
</evidence>
<dbReference type="InterPro" id="IPR011009">
    <property type="entry name" value="Kinase-like_dom_sf"/>
</dbReference>
<evidence type="ECO:0000256" key="9">
    <source>
        <dbReference type="SAM" id="MobiDB-lite"/>
    </source>
</evidence>
<evidence type="ECO:0000256" key="8">
    <source>
        <dbReference type="RuleBase" id="RU000304"/>
    </source>
</evidence>
<keyword evidence="3" id="KW-0808">Transferase</keyword>
<evidence type="ECO:0000256" key="4">
    <source>
        <dbReference type="ARBA" id="ARBA00022741"/>
    </source>
</evidence>
<dbReference type="PROSITE" id="PS50011">
    <property type="entry name" value="PROTEIN_KINASE_DOM"/>
    <property type="match status" value="1"/>
</dbReference>
<keyword evidence="2 8" id="KW-0723">Serine/threonine-protein kinase</keyword>
<dbReference type="InterPro" id="IPR008271">
    <property type="entry name" value="Ser/Thr_kinase_AS"/>
</dbReference>
<comment type="similarity">
    <text evidence="1">Belongs to the protein kinase superfamily. CAMK Ser/Thr protein kinase family.</text>
</comment>
<dbReference type="Gene3D" id="1.10.510.10">
    <property type="entry name" value="Transferase(Phosphotransferase) domain 1"/>
    <property type="match status" value="1"/>
</dbReference>
<feature type="binding site" evidence="7">
    <location>
        <position position="105"/>
    </location>
    <ligand>
        <name>ATP</name>
        <dbReference type="ChEBI" id="CHEBI:30616"/>
    </ligand>
</feature>
<dbReference type="PANTHER" id="PTHR24342:SF20">
    <property type="entry name" value="MYOSIN LIGHT CHAIN KINASE, SMOOTH MUSCLE"/>
    <property type="match status" value="1"/>
</dbReference>